<feature type="compositionally biased region" description="Polar residues" evidence="4">
    <location>
        <begin position="8"/>
        <end position="38"/>
    </location>
</feature>
<feature type="region of interest" description="Disordered" evidence="4">
    <location>
        <begin position="1"/>
        <end position="38"/>
    </location>
</feature>
<name>A0A316UR42_9BASI</name>
<feature type="region of interest" description="Disordered" evidence="4">
    <location>
        <begin position="195"/>
        <end position="282"/>
    </location>
</feature>
<sequence length="282" mass="28743">MASPQPAPGTSMQATRGPQPGSASVAVNKTTQNAHNYASTVATQSDVAKYRGKYKELKAKIRDIEAENDEIHLRTLNLKRTIQRMRLERAVLYERLEAAQSSAAAGSASMPAPVIRPASPPQDGRPVPPPPVSAPISQPPQPAQASVPSSYSGEAATGPIMMTLPSGERVVPSVLAPPPVRDRDYATQMMQRGIGMGAGTGMEGGTSSTLPPPMRPGMAHAQSGSPPAAPGIGAGGPPGGSNGAMKVTLRRGGGGGQQQQQQMGGEAASPSHGRGSAGSPPS</sequence>
<evidence type="ECO:0000259" key="5">
    <source>
        <dbReference type="Pfam" id="PF24245"/>
    </source>
</evidence>
<evidence type="ECO:0000313" key="7">
    <source>
        <dbReference type="Proteomes" id="UP000245884"/>
    </source>
</evidence>
<protein>
    <recommendedName>
        <fullName evidence="5">INO80 complex subunit F domain-containing protein</fullName>
    </recommendedName>
</protein>
<evidence type="ECO:0000256" key="1">
    <source>
        <dbReference type="ARBA" id="ARBA00004123"/>
    </source>
</evidence>
<feature type="domain" description="INO80 complex subunit F" evidence="5">
    <location>
        <begin position="50"/>
        <end position="96"/>
    </location>
</feature>
<feature type="compositionally biased region" description="Gly residues" evidence="4">
    <location>
        <begin position="195"/>
        <end position="204"/>
    </location>
</feature>
<dbReference type="AlphaFoldDB" id="A0A316UR42"/>
<feature type="region of interest" description="Disordered" evidence="4">
    <location>
        <begin position="102"/>
        <end position="181"/>
    </location>
</feature>
<feature type="coiled-coil region" evidence="3">
    <location>
        <begin position="47"/>
        <end position="74"/>
    </location>
</feature>
<feature type="compositionally biased region" description="Low complexity" evidence="4">
    <location>
        <begin position="102"/>
        <end position="112"/>
    </location>
</feature>
<organism evidence="6 7">
    <name type="scientific">Jaminaea rosea</name>
    <dbReference type="NCBI Taxonomy" id="1569628"/>
    <lineage>
        <taxon>Eukaryota</taxon>
        <taxon>Fungi</taxon>
        <taxon>Dikarya</taxon>
        <taxon>Basidiomycota</taxon>
        <taxon>Ustilaginomycotina</taxon>
        <taxon>Exobasidiomycetes</taxon>
        <taxon>Microstromatales</taxon>
        <taxon>Microstromatales incertae sedis</taxon>
        <taxon>Jaminaea</taxon>
    </lineage>
</organism>
<dbReference type="InterPro" id="IPR056513">
    <property type="entry name" value="INO80F"/>
</dbReference>
<dbReference type="EMBL" id="KZ819668">
    <property type="protein sequence ID" value="PWN27444.1"/>
    <property type="molecule type" value="Genomic_DNA"/>
</dbReference>
<evidence type="ECO:0000256" key="4">
    <source>
        <dbReference type="SAM" id="MobiDB-lite"/>
    </source>
</evidence>
<keyword evidence="2" id="KW-0539">Nucleus</keyword>
<dbReference type="GeneID" id="37028070"/>
<dbReference type="GO" id="GO:0005634">
    <property type="term" value="C:nucleus"/>
    <property type="evidence" value="ECO:0007669"/>
    <property type="project" value="UniProtKB-SubCell"/>
</dbReference>
<dbReference type="RefSeq" id="XP_025362056.1">
    <property type="nucleotide sequence ID" value="XM_025506247.1"/>
</dbReference>
<evidence type="ECO:0000313" key="6">
    <source>
        <dbReference type="EMBL" id="PWN27444.1"/>
    </source>
</evidence>
<dbReference type="Pfam" id="PF24245">
    <property type="entry name" value="INO80F"/>
    <property type="match status" value="1"/>
</dbReference>
<gene>
    <name evidence="6" type="ORF">BDZ90DRAFT_232415</name>
</gene>
<dbReference type="OrthoDB" id="10070927at2759"/>
<dbReference type="STRING" id="1569628.A0A316UR42"/>
<proteinExistence type="predicted"/>
<comment type="subcellular location">
    <subcellularLocation>
        <location evidence="1">Nucleus</location>
    </subcellularLocation>
</comment>
<evidence type="ECO:0000256" key="2">
    <source>
        <dbReference type="ARBA" id="ARBA00023242"/>
    </source>
</evidence>
<keyword evidence="3" id="KW-0175">Coiled coil</keyword>
<accession>A0A316UR42</accession>
<feature type="compositionally biased region" description="Pro residues" evidence="4">
    <location>
        <begin position="126"/>
        <end position="142"/>
    </location>
</feature>
<dbReference type="Proteomes" id="UP000245884">
    <property type="component" value="Unassembled WGS sequence"/>
</dbReference>
<keyword evidence="7" id="KW-1185">Reference proteome</keyword>
<reference evidence="6 7" key="1">
    <citation type="journal article" date="2018" name="Mol. Biol. Evol.">
        <title>Broad Genomic Sampling Reveals a Smut Pathogenic Ancestry of the Fungal Clade Ustilaginomycotina.</title>
        <authorList>
            <person name="Kijpornyongpan T."/>
            <person name="Mondo S.J."/>
            <person name="Barry K."/>
            <person name="Sandor L."/>
            <person name="Lee J."/>
            <person name="Lipzen A."/>
            <person name="Pangilinan J."/>
            <person name="LaButti K."/>
            <person name="Hainaut M."/>
            <person name="Henrissat B."/>
            <person name="Grigoriev I.V."/>
            <person name="Spatafora J.W."/>
            <person name="Aime M.C."/>
        </authorList>
    </citation>
    <scope>NUCLEOTIDE SEQUENCE [LARGE SCALE GENOMIC DNA]</scope>
    <source>
        <strain evidence="6 7">MCA 5214</strain>
    </source>
</reference>
<evidence type="ECO:0000256" key="3">
    <source>
        <dbReference type="SAM" id="Coils"/>
    </source>
</evidence>
<feature type="compositionally biased region" description="Gly residues" evidence="4">
    <location>
        <begin position="232"/>
        <end position="242"/>
    </location>
</feature>